<evidence type="ECO:0000256" key="2">
    <source>
        <dbReference type="ARBA" id="ARBA00004286"/>
    </source>
</evidence>
<evidence type="ECO:0000313" key="17">
    <source>
        <dbReference type="WBParaSite" id="Pan_g22512.t1"/>
    </source>
</evidence>
<evidence type="ECO:0000256" key="12">
    <source>
        <dbReference type="ARBA" id="ARBA00023242"/>
    </source>
</evidence>
<dbReference type="WBParaSite" id="Pan_g22512.t1">
    <property type="protein sequence ID" value="Pan_g22512.t1"/>
    <property type="gene ID" value="Pan_g22512"/>
</dbReference>
<dbReference type="Pfam" id="PF03879">
    <property type="entry name" value="Cgr1"/>
    <property type="match status" value="1"/>
</dbReference>
<sequence>MSTEAAPVTAESTSSEPRGKWKSGRWWKDPTKRENRITGIIKVKTLKTSWDAKMKAKADQTQFKKQKAEMKERIVEEKKAKIAARKEKEERRKANERKAEVVQVIRNTSKLRRAKKKELRKIEKRDTTNM</sequence>
<feature type="coiled-coil region" evidence="14">
    <location>
        <begin position="67"/>
        <end position="125"/>
    </location>
</feature>
<evidence type="ECO:0000256" key="11">
    <source>
        <dbReference type="ARBA" id="ARBA00023054"/>
    </source>
</evidence>
<keyword evidence="12" id="KW-0539">Nucleus</keyword>
<keyword evidence="7" id="KW-0690">Ribosome biogenesis</keyword>
<evidence type="ECO:0000256" key="13">
    <source>
        <dbReference type="ARBA" id="ARBA00093307"/>
    </source>
</evidence>
<comment type="subcellular location">
    <subcellularLocation>
        <location evidence="2">Chromosome</location>
    </subcellularLocation>
    <subcellularLocation>
        <location evidence="3">Nucleus</location>
        <location evidence="3">Nucleolus</location>
    </subcellularLocation>
</comment>
<keyword evidence="16" id="KW-1185">Reference proteome</keyword>
<evidence type="ECO:0000256" key="7">
    <source>
        <dbReference type="ARBA" id="ARBA00022517"/>
    </source>
</evidence>
<protein>
    <recommendedName>
        <fullName evidence="5">Coiled-coil domain-containing protein 86</fullName>
    </recommendedName>
</protein>
<evidence type="ECO:0000256" key="15">
    <source>
        <dbReference type="SAM" id="MobiDB-lite"/>
    </source>
</evidence>
<evidence type="ECO:0000256" key="3">
    <source>
        <dbReference type="ARBA" id="ARBA00004604"/>
    </source>
</evidence>
<organism evidence="16 17">
    <name type="scientific">Panagrellus redivivus</name>
    <name type="common">Microworm</name>
    <dbReference type="NCBI Taxonomy" id="6233"/>
    <lineage>
        <taxon>Eukaryota</taxon>
        <taxon>Metazoa</taxon>
        <taxon>Ecdysozoa</taxon>
        <taxon>Nematoda</taxon>
        <taxon>Chromadorea</taxon>
        <taxon>Rhabditida</taxon>
        <taxon>Tylenchina</taxon>
        <taxon>Panagrolaimomorpha</taxon>
        <taxon>Panagrolaimoidea</taxon>
        <taxon>Panagrolaimidae</taxon>
        <taxon>Panagrellus</taxon>
    </lineage>
</organism>
<dbReference type="InterPro" id="IPR026570">
    <property type="entry name" value="CCDC86"/>
</dbReference>
<dbReference type="PANTHER" id="PTHR13557">
    <property type="entry name" value="COILED-COIL DOMAIN-CONTAINING PROTEIN 86"/>
    <property type="match status" value="1"/>
</dbReference>
<keyword evidence="10" id="KW-0164">Citrullination</keyword>
<dbReference type="GO" id="GO:0005694">
    <property type="term" value="C:chromosome"/>
    <property type="evidence" value="ECO:0007669"/>
    <property type="project" value="UniProtKB-SubCell"/>
</dbReference>
<comment type="function">
    <text evidence="1">Involved in nucleolar integrity and required for processing of the pre-rRNA for the 60S ribosome subunit.</text>
</comment>
<evidence type="ECO:0000256" key="14">
    <source>
        <dbReference type="SAM" id="Coils"/>
    </source>
</evidence>
<proteinExistence type="inferred from homology"/>
<keyword evidence="8" id="KW-0698">rRNA processing</keyword>
<dbReference type="GO" id="GO:0005730">
    <property type="term" value="C:nucleolus"/>
    <property type="evidence" value="ECO:0007669"/>
    <property type="project" value="UniProtKB-SubCell"/>
</dbReference>
<keyword evidence="6" id="KW-0158">Chromosome</keyword>
<dbReference type="AlphaFoldDB" id="A0A7E4VLT8"/>
<dbReference type="InterPro" id="IPR005579">
    <property type="entry name" value="Cgr1-like"/>
</dbReference>
<evidence type="ECO:0000256" key="6">
    <source>
        <dbReference type="ARBA" id="ARBA00022454"/>
    </source>
</evidence>
<accession>A0A7E4VLT8</accession>
<evidence type="ECO:0000256" key="10">
    <source>
        <dbReference type="ARBA" id="ARBA00022934"/>
    </source>
</evidence>
<evidence type="ECO:0000256" key="1">
    <source>
        <dbReference type="ARBA" id="ARBA00004090"/>
    </source>
</evidence>
<keyword evidence="11 14" id="KW-0175">Coiled coil</keyword>
<comment type="function">
    <text evidence="13">Required for proper chromosome segregation during mitosis and error-free mitotic progression.</text>
</comment>
<reference evidence="16" key="1">
    <citation type="journal article" date="2013" name="Genetics">
        <title>The draft genome and transcriptome of Panagrellus redivivus are shaped by the harsh demands of a free-living lifestyle.</title>
        <authorList>
            <person name="Srinivasan J."/>
            <person name="Dillman A.R."/>
            <person name="Macchietto M.G."/>
            <person name="Heikkinen L."/>
            <person name="Lakso M."/>
            <person name="Fracchia K.M."/>
            <person name="Antoshechkin I."/>
            <person name="Mortazavi A."/>
            <person name="Wong G."/>
            <person name="Sternberg P.W."/>
        </authorList>
    </citation>
    <scope>NUCLEOTIDE SEQUENCE [LARGE SCALE GENOMIC DNA]</scope>
    <source>
        <strain evidence="16">MT8872</strain>
    </source>
</reference>
<dbReference type="PANTHER" id="PTHR13557:SF1">
    <property type="entry name" value="COILED-COIL DOMAIN-CONTAINING PROTEIN 86"/>
    <property type="match status" value="1"/>
</dbReference>
<reference evidence="17" key="2">
    <citation type="submission" date="2020-10" db="UniProtKB">
        <authorList>
            <consortium name="WormBaseParasite"/>
        </authorList>
    </citation>
    <scope>IDENTIFICATION</scope>
</reference>
<evidence type="ECO:0000256" key="8">
    <source>
        <dbReference type="ARBA" id="ARBA00022552"/>
    </source>
</evidence>
<evidence type="ECO:0000256" key="5">
    <source>
        <dbReference type="ARBA" id="ARBA00016738"/>
    </source>
</evidence>
<comment type="similarity">
    <text evidence="4">Belongs to the CGR1 family.</text>
</comment>
<keyword evidence="9" id="KW-0597">Phosphoprotein</keyword>
<evidence type="ECO:0000256" key="4">
    <source>
        <dbReference type="ARBA" id="ARBA00007869"/>
    </source>
</evidence>
<name>A0A7E4VLT8_PANRE</name>
<feature type="region of interest" description="Disordered" evidence="15">
    <location>
        <begin position="1"/>
        <end position="29"/>
    </location>
</feature>
<evidence type="ECO:0000256" key="9">
    <source>
        <dbReference type="ARBA" id="ARBA00022553"/>
    </source>
</evidence>
<dbReference type="GO" id="GO:0006364">
    <property type="term" value="P:rRNA processing"/>
    <property type="evidence" value="ECO:0007669"/>
    <property type="project" value="UniProtKB-KW"/>
</dbReference>
<dbReference type="Proteomes" id="UP000492821">
    <property type="component" value="Unassembled WGS sequence"/>
</dbReference>
<evidence type="ECO:0000313" key="16">
    <source>
        <dbReference type="Proteomes" id="UP000492821"/>
    </source>
</evidence>